<evidence type="ECO:0000256" key="1">
    <source>
        <dbReference type="SAM" id="MobiDB-lite"/>
    </source>
</evidence>
<reference evidence="2" key="1">
    <citation type="submission" date="2022-05" db="EMBL/GenBank/DDBJ databases">
        <authorList>
            <person name="Okamura Y."/>
        </authorList>
    </citation>
    <scope>NUCLEOTIDE SEQUENCE</scope>
</reference>
<dbReference type="AlphaFoldDB" id="A0A9P0TLX2"/>
<name>A0A9P0TLX2_PIEBR</name>
<gene>
    <name evidence="2" type="ORF">PIBRA_LOCUS10349</name>
</gene>
<sequence>MRSAGTDGVGSSSSSEGAWPRVGGRHPRPSESLTSSTIDTATSTSRPSLTSSISRFRSDFEQLKCKARIFGESMNLCRCIADDYNKRLGFMEKRLINLEQRQRLTVGVTTNIWMGESNYSAIIQKNQKLSHKTKQDVKVHLNHYFQPD</sequence>
<protein>
    <submittedName>
        <fullName evidence="2">Uncharacterized protein</fullName>
    </submittedName>
</protein>
<feature type="compositionally biased region" description="Low complexity" evidence="1">
    <location>
        <begin position="32"/>
        <end position="51"/>
    </location>
</feature>
<organism evidence="2 3">
    <name type="scientific">Pieris brassicae</name>
    <name type="common">White butterfly</name>
    <name type="synonym">Large white butterfly</name>
    <dbReference type="NCBI Taxonomy" id="7116"/>
    <lineage>
        <taxon>Eukaryota</taxon>
        <taxon>Metazoa</taxon>
        <taxon>Ecdysozoa</taxon>
        <taxon>Arthropoda</taxon>
        <taxon>Hexapoda</taxon>
        <taxon>Insecta</taxon>
        <taxon>Pterygota</taxon>
        <taxon>Neoptera</taxon>
        <taxon>Endopterygota</taxon>
        <taxon>Lepidoptera</taxon>
        <taxon>Glossata</taxon>
        <taxon>Ditrysia</taxon>
        <taxon>Papilionoidea</taxon>
        <taxon>Pieridae</taxon>
        <taxon>Pierinae</taxon>
        <taxon>Pieris</taxon>
    </lineage>
</organism>
<keyword evidence="3" id="KW-1185">Reference proteome</keyword>
<evidence type="ECO:0000313" key="3">
    <source>
        <dbReference type="Proteomes" id="UP001152562"/>
    </source>
</evidence>
<proteinExistence type="predicted"/>
<evidence type="ECO:0000313" key="2">
    <source>
        <dbReference type="EMBL" id="CAH4034134.1"/>
    </source>
</evidence>
<dbReference type="EMBL" id="CALOZG010000037">
    <property type="protein sequence ID" value="CAH4034134.1"/>
    <property type="molecule type" value="Genomic_DNA"/>
</dbReference>
<accession>A0A9P0TLX2</accession>
<feature type="region of interest" description="Disordered" evidence="1">
    <location>
        <begin position="1"/>
        <end position="51"/>
    </location>
</feature>
<dbReference type="Proteomes" id="UP001152562">
    <property type="component" value="Unassembled WGS sequence"/>
</dbReference>
<comment type="caution">
    <text evidence="2">The sequence shown here is derived from an EMBL/GenBank/DDBJ whole genome shotgun (WGS) entry which is preliminary data.</text>
</comment>